<comment type="subcellular location">
    <subcellularLocation>
        <location evidence="1">Cell membrane</location>
        <topology evidence="1">Multi-pass membrane protein</topology>
    </subcellularLocation>
</comment>
<keyword evidence="4 8" id="KW-0812">Transmembrane</keyword>
<feature type="transmembrane region" description="Helical" evidence="8">
    <location>
        <begin position="141"/>
        <end position="161"/>
    </location>
</feature>
<feature type="transmembrane region" description="Helical" evidence="8">
    <location>
        <begin position="167"/>
        <end position="200"/>
    </location>
</feature>
<dbReference type="NCBIfam" id="TIGR00937">
    <property type="entry name" value="2A51"/>
    <property type="match status" value="1"/>
</dbReference>
<keyword evidence="5 8" id="KW-1133">Transmembrane helix</keyword>
<name>A0ABV7LF73_9HYPH</name>
<feature type="transmembrane region" description="Helical" evidence="8">
    <location>
        <begin position="33"/>
        <end position="53"/>
    </location>
</feature>
<reference evidence="10" key="1">
    <citation type="journal article" date="2019" name="Int. J. Syst. Evol. Microbiol.">
        <title>The Global Catalogue of Microorganisms (GCM) 10K type strain sequencing project: providing services to taxonomists for standard genome sequencing and annotation.</title>
        <authorList>
            <consortium name="The Broad Institute Genomics Platform"/>
            <consortium name="The Broad Institute Genome Sequencing Center for Infectious Disease"/>
            <person name="Wu L."/>
            <person name="Ma J."/>
        </authorList>
    </citation>
    <scope>NUCLEOTIDE SEQUENCE [LARGE SCALE GENOMIC DNA]</scope>
    <source>
        <strain evidence="10">CCM 7941</strain>
    </source>
</reference>
<dbReference type="Pfam" id="PF02417">
    <property type="entry name" value="Chromate_transp"/>
    <property type="match status" value="2"/>
</dbReference>
<feature type="region of interest" description="Disordered" evidence="7">
    <location>
        <begin position="1"/>
        <end position="23"/>
    </location>
</feature>
<organism evidence="9 10">
    <name type="scientific">Camelimonas abortus</name>
    <dbReference type="NCBI Taxonomy" id="1017184"/>
    <lineage>
        <taxon>Bacteria</taxon>
        <taxon>Pseudomonadati</taxon>
        <taxon>Pseudomonadota</taxon>
        <taxon>Alphaproteobacteria</taxon>
        <taxon>Hyphomicrobiales</taxon>
        <taxon>Chelatococcaceae</taxon>
        <taxon>Camelimonas</taxon>
    </lineage>
</organism>
<evidence type="ECO:0000313" key="10">
    <source>
        <dbReference type="Proteomes" id="UP001595536"/>
    </source>
</evidence>
<dbReference type="Proteomes" id="UP001595536">
    <property type="component" value="Unassembled WGS sequence"/>
</dbReference>
<dbReference type="PIRSF" id="PIRSF004810">
    <property type="entry name" value="ChrA"/>
    <property type="match status" value="1"/>
</dbReference>
<evidence type="ECO:0000256" key="6">
    <source>
        <dbReference type="ARBA" id="ARBA00023136"/>
    </source>
</evidence>
<dbReference type="RefSeq" id="WP_376830248.1">
    <property type="nucleotide sequence ID" value="NZ_JBHLWR010000006.1"/>
</dbReference>
<gene>
    <name evidence="9" type="primary">chrA</name>
    <name evidence="9" type="ORF">ACFOEX_09135</name>
</gene>
<feature type="transmembrane region" description="Helical" evidence="8">
    <location>
        <begin position="356"/>
        <end position="377"/>
    </location>
</feature>
<protein>
    <submittedName>
        <fullName evidence="9">Chromate efflux transporter</fullName>
    </submittedName>
</protein>
<feature type="compositionally biased region" description="Basic and acidic residues" evidence="7">
    <location>
        <begin position="1"/>
        <end position="10"/>
    </location>
</feature>
<feature type="transmembrane region" description="Helical" evidence="8">
    <location>
        <begin position="101"/>
        <end position="129"/>
    </location>
</feature>
<dbReference type="InterPro" id="IPR003370">
    <property type="entry name" value="Chromate_transpt"/>
</dbReference>
<feature type="transmembrane region" description="Helical" evidence="8">
    <location>
        <begin position="221"/>
        <end position="242"/>
    </location>
</feature>
<accession>A0ABV7LF73</accession>
<evidence type="ECO:0000256" key="2">
    <source>
        <dbReference type="ARBA" id="ARBA00005262"/>
    </source>
</evidence>
<evidence type="ECO:0000256" key="5">
    <source>
        <dbReference type="ARBA" id="ARBA00022989"/>
    </source>
</evidence>
<evidence type="ECO:0000256" key="3">
    <source>
        <dbReference type="ARBA" id="ARBA00022475"/>
    </source>
</evidence>
<feature type="transmembrane region" description="Helical" evidence="8">
    <location>
        <begin position="290"/>
        <end position="316"/>
    </location>
</feature>
<sequence>MTAGAHDDGTRPPARPGSGGAAPQGRARALLEVFGAFLRMGCLAFGGPAAHVGYFHDEFVRRRRWIDDAGFAALLALSQFLPGPSTSQLGFALGMRRYGGLAGGVAAFLGFTLPPATLMTALALGAGALRGPLAAGALHGLKLAAVSVVAHAVLTMARTLAPDRTRAAIALVALAIVTPGGVAAQLMAIGAGLLLGLAFCRNAAAAGGGAATPDRAARRRHGLVALALFAALFAGLPALAALGDSGPAGEALAMANAFYRAGALVFGGGHVVLPLLQTEAAAPAGVAPDVFLTGYALAQAMPGPMFSFAAWLGALWPRPPDGVAGAAVAIAAIFLPGLLLMYGALPFWSRLRGDRLASAAVAGANAAVVGVLAAALYRPLWTSAVFTPADFCVAAAGFLLLAVWRAPPWAAAAAGAASGLGLALLAG</sequence>
<comment type="similarity">
    <text evidence="2">Belongs to the chromate ion transporter (CHR) (TC 2.A.51) family.</text>
</comment>
<feature type="transmembrane region" description="Helical" evidence="8">
    <location>
        <begin position="322"/>
        <end position="344"/>
    </location>
</feature>
<dbReference type="PANTHER" id="PTHR33567">
    <property type="entry name" value="CHROMATE ION TRANSPORTER (EUROFUNG)"/>
    <property type="match status" value="1"/>
</dbReference>
<evidence type="ECO:0000313" key="9">
    <source>
        <dbReference type="EMBL" id="MFC3266516.1"/>
    </source>
</evidence>
<evidence type="ECO:0000256" key="7">
    <source>
        <dbReference type="SAM" id="MobiDB-lite"/>
    </source>
</evidence>
<keyword evidence="3" id="KW-1003">Cell membrane</keyword>
<dbReference type="InterPro" id="IPR014047">
    <property type="entry name" value="Chr_Tranpt_l_chain"/>
</dbReference>
<dbReference type="PANTHER" id="PTHR33567:SF3">
    <property type="entry name" value="CHROMATE ION TRANSPORTER (EUROFUNG)"/>
    <property type="match status" value="1"/>
</dbReference>
<feature type="transmembrane region" description="Helical" evidence="8">
    <location>
        <begin position="257"/>
        <end position="278"/>
    </location>
</feature>
<keyword evidence="10" id="KW-1185">Reference proteome</keyword>
<evidence type="ECO:0000256" key="1">
    <source>
        <dbReference type="ARBA" id="ARBA00004651"/>
    </source>
</evidence>
<comment type="caution">
    <text evidence="9">The sequence shown here is derived from an EMBL/GenBank/DDBJ whole genome shotgun (WGS) entry which is preliminary data.</text>
</comment>
<proteinExistence type="inferred from homology"/>
<evidence type="ECO:0000256" key="4">
    <source>
        <dbReference type="ARBA" id="ARBA00022692"/>
    </source>
</evidence>
<feature type="transmembrane region" description="Helical" evidence="8">
    <location>
        <begin position="409"/>
        <end position="426"/>
    </location>
</feature>
<keyword evidence="6 8" id="KW-0472">Membrane</keyword>
<evidence type="ECO:0000256" key="8">
    <source>
        <dbReference type="SAM" id="Phobius"/>
    </source>
</evidence>
<dbReference type="EMBL" id="JBHRUV010000045">
    <property type="protein sequence ID" value="MFC3266516.1"/>
    <property type="molecule type" value="Genomic_DNA"/>
</dbReference>
<feature type="transmembrane region" description="Helical" evidence="8">
    <location>
        <begin position="383"/>
        <end position="402"/>
    </location>
</feature>